<evidence type="ECO:0000313" key="7">
    <source>
        <dbReference type="EMBL" id="PZQ99524.1"/>
    </source>
</evidence>
<dbReference type="Pfam" id="PF04893">
    <property type="entry name" value="Yip1"/>
    <property type="match status" value="1"/>
</dbReference>
<name>A0A2W5SID3_CERSP</name>
<comment type="subcellular location">
    <subcellularLocation>
        <location evidence="1">Membrane</location>
        <topology evidence="1">Multi-pass membrane protein</topology>
    </subcellularLocation>
</comment>
<evidence type="ECO:0000256" key="4">
    <source>
        <dbReference type="ARBA" id="ARBA00023136"/>
    </source>
</evidence>
<dbReference type="GO" id="GO:0016020">
    <property type="term" value="C:membrane"/>
    <property type="evidence" value="ECO:0007669"/>
    <property type="project" value="UniProtKB-SubCell"/>
</dbReference>
<evidence type="ECO:0000259" key="6">
    <source>
        <dbReference type="Pfam" id="PF04893"/>
    </source>
</evidence>
<gene>
    <name evidence="7" type="ORF">DI533_02305</name>
</gene>
<feature type="transmembrane region" description="Helical" evidence="5">
    <location>
        <begin position="69"/>
        <end position="90"/>
    </location>
</feature>
<keyword evidence="2 5" id="KW-0812">Transmembrane</keyword>
<keyword evidence="3 5" id="KW-1133">Transmembrane helix</keyword>
<dbReference type="AlphaFoldDB" id="A0A2W5SID3"/>
<evidence type="ECO:0000313" key="8">
    <source>
        <dbReference type="Proteomes" id="UP000248975"/>
    </source>
</evidence>
<dbReference type="Proteomes" id="UP000248975">
    <property type="component" value="Unassembled WGS sequence"/>
</dbReference>
<accession>A0A2W5SID3</accession>
<evidence type="ECO:0000256" key="5">
    <source>
        <dbReference type="SAM" id="Phobius"/>
    </source>
</evidence>
<dbReference type="EMBL" id="QFQS01000001">
    <property type="protein sequence ID" value="PZQ99524.1"/>
    <property type="molecule type" value="Genomic_DNA"/>
</dbReference>
<feature type="transmembrane region" description="Helical" evidence="5">
    <location>
        <begin position="102"/>
        <end position="121"/>
    </location>
</feature>
<feature type="transmembrane region" description="Helical" evidence="5">
    <location>
        <begin position="29"/>
        <end position="49"/>
    </location>
</feature>
<evidence type="ECO:0000256" key="2">
    <source>
        <dbReference type="ARBA" id="ARBA00022692"/>
    </source>
</evidence>
<evidence type="ECO:0000256" key="3">
    <source>
        <dbReference type="ARBA" id="ARBA00022989"/>
    </source>
</evidence>
<feature type="domain" description="Yip1" evidence="6">
    <location>
        <begin position="10"/>
        <end position="157"/>
    </location>
</feature>
<reference evidence="7 8" key="1">
    <citation type="submission" date="2017-08" db="EMBL/GenBank/DDBJ databases">
        <title>Infants hospitalized years apart are colonized by the same room-sourced microbial strains.</title>
        <authorList>
            <person name="Brooks B."/>
            <person name="Olm M.R."/>
            <person name="Firek B.A."/>
            <person name="Baker R."/>
            <person name="Thomas B.C."/>
            <person name="Morowitz M.J."/>
            <person name="Banfield J.F."/>
        </authorList>
    </citation>
    <scope>NUCLEOTIDE SEQUENCE [LARGE SCALE GENOMIC DNA]</scope>
    <source>
        <strain evidence="7">S2_003_000_R2_11</strain>
    </source>
</reference>
<feature type="transmembrane region" description="Helical" evidence="5">
    <location>
        <begin position="133"/>
        <end position="155"/>
    </location>
</feature>
<dbReference type="InterPro" id="IPR006977">
    <property type="entry name" value="Yip1_dom"/>
</dbReference>
<keyword evidence="4 5" id="KW-0472">Membrane</keyword>
<comment type="caution">
    <text evidence="7">The sequence shown here is derived from an EMBL/GenBank/DDBJ whole genome shotgun (WGS) entry which is preliminary data.</text>
</comment>
<proteinExistence type="predicted"/>
<organism evidence="7 8">
    <name type="scientific">Cereibacter sphaeroides</name>
    <name type="common">Rhodobacter sphaeroides</name>
    <dbReference type="NCBI Taxonomy" id="1063"/>
    <lineage>
        <taxon>Bacteria</taxon>
        <taxon>Pseudomonadati</taxon>
        <taxon>Pseudomonadota</taxon>
        <taxon>Alphaproteobacteria</taxon>
        <taxon>Rhodobacterales</taxon>
        <taxon>Paracoccaceae</taxon>
        <taxon>Cereibacter</taxon>
    </lineage>
</organism>
<evidence type="ECO:0000256" key="1">
    <source>
        <dbReference type="ARBA" id="ARBA00004141"/>
    </source>
</evidence>
<sequence length="160" mass="16947">MAITSDIVESYRRPRAVLRRKLSAEPEEGGALALLMGACVLIFISQWPALARAAATDPSIPLDARLGGALMATLFLLPLIAYGIAALSHLVARALGGRGSYLGARLALFWALLAISPLMLLNGLARALLQQGAALTTFGLVILLVFLVLWTNGLIEAERS</sequence>
<protein>
    <submittedName>
        <fullName evidence="7">YIP1 family protein</fullName>
    </submittedName>
</protein>